<dbReference type="AlphaFoldDB" id="A0A173SE65"/>
<accession>A0A173SE65</accession>
<evidence type="ECO:0000313" key="2">
    <source>
        <dbReference type="Proteomes" id="UP000487649"/>
    </source>
</evidence>
<dbReference type="Proteomes" id="UP000487649">
    <property type="component" value="Unassembled WGS sequence"/>
</dbReference>
<name>A0A173SE65_9FIRM</name>
<evidence type="ECO:0000313" key="1">
    <source>
        <dbReference type="EMBL" id="MTK20080.1"/>
    </source>
</evidence>
<dbReference type="GeneID" id="60058715"/>
<sequence>MENKVRTVAAIIIPVFLFVLFTASYQRYLPQKSVVELLDHYKSLQYDNEDIAIRLSTTSSVETVFLNKVLPTMHYKVLESNVTDDQATVKVQISNVNLDMMLEDYEAGLVEQTIKPVIDEELTSVGSKIDDFEISVLVNLIDNPDIKKQYVTRELELNLTKVDGNWVLEDNDELFKAMLGYDSDEISLQHLNREVNYLAQ</sequence>
<dbReference type="RefSeq" id="WP_006783636.1">
    <property type="nucleotide sequence ID" value="NZ_CABJBH010000006.1"/>
</dbReference>
<comment type="caution">
    <text evidence="1">The sequence shown here is derived from an EMBL/GenBank/DDBJ whole genome shotgun (WGS) entry which is preliminary data.</text>
</comment>
<reference evidence="1 2" key="1">
    <citation type="journal article" date="2019" name="Nat. Med.">
        <title>A library of human gut bacterial isolates paired with longitudinal multiomics data enables mechanistic microbiome research.</title>
        <authorList>
            <person name="Poyet M."/>
            <person name="Groussin M."/>
            <person name="Gibbons S.M."/>
            <person name="Avila-Pacheco J."/>
            <person name="Jiang X."/>
            <person name="Kearney S.M."/>
            <person name="Perrotta A.R."/>
            <person name="Berdy B."/>
            <person name="Zhao S."/>
            <person name="Lieberman T.D."/>
            <person name="Swanson P.K."/>
            <person name="Smith M."/>
            <person name="Roesemann S."/>
            <person name="Alexander J.E."/>
            <person name="Rich S.A."/>
            <person name="Livny J."/>
            <person name="Vlamakis H."/>
            <person name="Clish C."/>
            <person name="Bullock K."/>
            <person name="Deik A."/>
            <person name="Scott J."/>
            <person name="Pierce K.A."/>
            <person name="Xavier R.J."/>
            <person name="Alm E.J."/>
        </authorList>
    </citation>
    <scope>NUCLEOTIDE SEQUENCE [LARGE SCALE GENOMIC DNA]</scope>
    <source>
        <strain evidence="1 2">BIOML-A198</strain>
    </source>
</reference>
<proteinExistence type="predicted"/>
<dbReference type="OrthoDB" id="1654371at2"/>
<protein>
    <submittedName>
        <fullName evidence="1">Uncharacterized protein</fullName>
    </submittedName>
</protein>
<gene>
    <name evidence="1" type="ORF">GMA92_01340</name>
</gene>
<dbReference type="EMBL" id="WMQE01000002">
    <property type="protein sequence ID" value="MTK20080.1"/>
    <property type="molecule type" value="Genomic_DNA"/>
</dbReference>
<organism evidence="1 2">
    <name type="scientific">Turicibacter sanguinis</name>
    <dbReference type="NCBI Taxonomy" id="154288"/>
    <lineage>
        <taxon>Bacteria</taxon>
        <taxon>Bacillati</taxon>
        <taxon>Bacillota</taxon>
        <taxon>Erysipelotrichia</taxon>
        <taxon>Erysipelotrichales</taxon>
        <taxon>Turicibacteraceae</taxon>
        <taxon>Turicibacter</taxon>
    </lineage>
</organism>